<evidence type="ECO:0000313" key="3">
    <source>
        <dbReference type="EMBL" id="CAH1432921.1"/>
    </source>
</evidence>
<sequence length="195" mass="22566">MVVIPWNIAIPTKKTTIVFAVKDNQSRVNIKVYQGERSKATDNYLLRSFTVSGIPLAPMGVSLIEVCFEIDDNDILIVTAKIVSTGKTVKLTVTNYGGRLSKQEVDKMMKDVEKFKLKDQQFKRKAKAYIGMDDCIYHLRKKIKSNDMPPKDLKNMQYALAETMQWLFKGRVAELEEIERRKKYLSFISRFPFQK</sequence>
<dbReference type="EMBL" id="CAKMRJ010003334">
    <property type="protein sequence ID" value="CAH1432921.1"/>
    <property type="molecule type" value="Genomic_DNA"/>
</dbReference>
<dbReference type="Proteomes" id="UP001157418">
    <property type="component" value="Unassembled WGS sequence"/>
</dbReference>
<dbReference type="Pfam" id="PF00012">
    <property type="entry name" value="HSP70"/>
    <property type="match status" value="1"/>
</dbReference>
<dbReference type="InterPro" id="IPR013126">
    <property type="entry name" value="Hsp_70_fam"/>
</dbReference>
<gene>
    <name evidence="3" type="ORF">LVIROSA_LOCUS19541</name>
</gene>
<name>A0AAU9N0P2_9ASTR</name>
<organism evidence="3 4">
    <name type="scientific">Lactuca virosa</name>
    <dbReference type="NCBI Taxonomy" id="75947"/>
    <lineage>
        <taxon>Eukaryota</taxon>
        <taxon>Viridiplantae</taxon>
        <taxon>Streptophyta</taxon>
        <taxon>Embryophyta</taxon>
        <taxon>Tracheophyta</taxon>
        <taxon>Spermatophyta</taxon>
        <taxon>Magnoliopsida</taxon>
        <taxon>eudicotyledons</taxon>
        <taxon>Gunneridae</taxon>
        <taxon>Pentapetalae</taxon>
        <taxon>asterids</taxon>
        <taxon>campanulids</taxon>
        <taxon>Asterales</taxon>
        <taxon>Asteraceae</taxon>
        <taxon>Cichorioideae</taxon>
        <taxon>Cichorieae</taxon>
        <taxon>Lactucinae</taxon>
        <taxon>Lactuca</taxon>
    </lineage>
</organism>
<protein>
    <recommendedName>
        <fullName evidence="5">Heat shock protein 70</fullName>
    </recommendedName>
</protein>
<dbReference type="Gene3D" id="2.60.34.10">
    <property type="entry name" value="Substrate Binding Domain Of DNAk, Chain A, domain 1"/>
    <property type="match status" value="1"/>
</dbReference>
<evidence type="ECO:0000256" key="2">
    <source>
        <dbReference type="ARBA" id="ARBA00022840"/>
    </source>
</evidence>
<dbReference type="GO" id="GO:0005524">
    <property type="term" value="F:ATP binding"/>
    <property type="evidence" value="ECO:0007669"/>
    <property type="project" value="UniProtKB-KW"/>
</dbReference>
<dbReference type="Gene3D" id="1.20.1270.10">
    <property type="match status" value="1"/>
</dbReference>
<proteinExistence type="predicted"/>
<evidence type="ECO:0008006" key="5">
    <source>
        <dbReference type="Google" id="ProtNLM"/>
    </source>
</evidence>
<dbReference type="InterPro" id="IPR029048">
    <property type="entry name" value="HSP70_C_sf"/>
</dbReference>
<evidence type="ECO:0000313" key="4">
    <source>
        <dbReference type="Proteomes" id="UP001157418"/>
    </source>
</evidence>
<dbReference type="SUPFAM" id="SSF100920">
    <property type="entry name" value="Heat shock protein 70kD (HSP70), peptide-binding domain"/>
    <property type="match status" value="1"/>
</dbReference>
<keyword evidence="1" id="KW-0547">Nucleotide-binding</keyword>
<dbReference type="PANTHER" id="PTHR19375">
    <property type="entry name" value="HEAT SHOCK PROTEIN 70KDA"/>
    <property type="match status" value="1"/>
</dbReference>
<dbReference type="AlphaFoldDB" id="A0AAU9N0P2"/>
<keyword evidence="2" id="KW-0067">ATP-binding</keyword>
<reference evidence="3 4" key="1">
    <citation type="submission" date="2022-01" db="EMBL/GenBank/DDBJ databases">
        <authorList>
            <person name="Xiong W."/>
            <person name="Schranz E."/>
        </authorList>
    </citation>
    <scope>NUCLEOTIDE SEQUENCE [LARGE SCALE GENOMIC DNA]</scope>
</reference>
<evidence type="ECO:0000256" key="1">
    <source>
        <dbReference type="ARBA" id="ARBA00022741"/>
    </source>
</evidence>
<keyword evidence="4" id="KW-1185">Reference proteome</keyword>
<dbReference type="GO" id="GO:0140662">
    <property type="term" value="F:ATP-dependent protein folding chaperone"/>
    <property type="evidence" value="ECO:0007669"/>
    <property type="project" value="InterPro"/>
</dbReference>
<dbReference type="InterPro" id="IPR029047">
    <property type="entry name" value="HSP70_peptide-bd_sf"/>
</dbReference>
<comment type="caution">
    <text evidence="3">The sequence shown here is derived from an EMBL/GenBank/DDBJ whole genome shotgun (WGS) entry which is preliminary data.</text>
</comment>
<accession>A0AAU9N0P2</accession>